<sequence>MSAVDSSRVVPPPSASGELALPSEFGVRRLVRRGLQAIAIVGLLVLVAALAPGLDEVRDELGGAAVGWLLVAVALEALSCVSYVVMFRPVFCRRMSWRSSWDIGMSELAVGSILPASGAGGLALGAWVLSRAGMPADRIASRTVAFFVIKSGVNFVAVVVIGVIVGLGLWGPHQSPWLTWLPAVGAALVLALVVALPRIGPGPTPGPSASRSRRMLSAGRRATIDGTGDALALIRGGDLLLLGGAVGYWAFDNAVLWATFSAIGDAPAIPVILLGYLIGQLGGALPLPGGIGGMDGGLIGAMVAFGAPLALTVGAVLAYRLILFWLPLIIGGAAFVSLRRGMNRPERPDLCADGA</sequence>
<comment type="subcellular location">
    <subcellularLocation>
        <location evidence="1">Cell membrane</location>
        <topology evidence="1">Multi-pass membrane protein</topology>
    </subcellularLocation>
</comment>
<dbReference type="EMBL" id="AGUD01000219">
    <property type="protein sequence ID" value="EHN10478.1"/>
    <property type="molecule type" value="Genomic_DNA"/>
</dbReference>
<dbReference type="PANTHER" id="PTHR39087">
    <property type="entry name" value="UPF0104 MEMBRANE PROTEIN MJ1595"/>
    <property type="match status" value="1"/>
</dbReference>
<name>H0E761_9ACTN</name>
<dbReference type="GO" id="GO:0005886">
    <property type="term" value="C:plasma membrane"/>
    <property type="evidence" value="ECO:0007669"/>
    <property type="project" value="UniProtKB-SubCell"/>
</dbReference>
<feature type="transmembrane region" description="Helical" evidence="6">
    <location>
        <begin position="35"/>
        <end position="54"/>
    </location>
</feature>
<dbReference type="Pfam" id="PF03706">
    <property type="entry name" value="LPG_synthase_TM"/>
    <property type="match status" value="1"/>
</dbReference>
<reference evidence="7 8" key="1">
    <citation type="journal article" date="2013" name="Biodegradation">
        <title>Quantitative proteomic analysis of ibuprofen-degrading Patulibacter sp. strain I11.</title>
        <authorList>
            <person name="Almeida B."/>
            <person name="Kjeldal H."/>
            <person name="Lolas I."/>
            <person name="Knudsen A.D."/>
            <person name="Carvalho G."/>
            <person name="Nielsen K.L."/>
            <person name="Barreto Crespo M.T."/>
            <person name="Stensballe A."/>
            <person name="Nielsen J.L."/>
        </authorList>
    </citation>
    <scope>NUCLEOTIDE SEQUENCE [LARGE SCALE GENOMIC DNA]</scope>
    <source>
        <strain evidence="7 8">I11</strain>
    </source>
</reference>
<keyword evidence="3 6" id="KW-0812">Transmembrane</keyword>
<evidence type="ECO:0000256" key="6">
    <source>
        <dbReference type="SAM" id="Phobius"/>
    </source>
</evidence>
<feature type="transmembrane region" description="Helical" evidence="6">
    <location>
        <begin position="254"/>
        <end position="278"/>
    </location>
</feature>
<dbReference type="AlphaFoldDB" id="H0E761"/>
<feature type="transmembrane region" description="Helical" evidence="6">
    <location>
        <begin position="290"/>
        <end position="311"/>
    </location>
</feature>
<protein>
    <recommendedName>
        <fullName evidence="9">Integral membrane protein</fullName>
    </recommendedName>
</protein>
<feature type="transmembrane region" description="Helical" evidence="6">
    <location>
        <begin position="108"/>
        <end position="129"/>
    </location>
</feature>
<feature type="transmembrane region" description="Helical" evidence="6">
    <location>
        <begin position="177"/>
        <end position="196"/>
    </location>
</feature>
<dbReference type="PANTHER" id="PTHR39087:SF2">
    <property type="entry name" value="UPF0104 MEMBRANE PROTEIN MJ1595"/>
    <property type="match status" value="1"/>
</dbReference>
<dbReference type="Proteomes" id="UP000005143">
    <property type="component" value="Unassembled WGS sequence"/>
</dbReference>
<keyword evidence="4 6" id="KW-1133">Transmembrane helix</keyword>
<evidence type="ECO:0000256" key="1">
    <source>
        <dbReference type="ARBA" id="ARBA00004651"/>
    </source>
</evidence>
<accession>H0E761</accession>
<feature type="transmembrane region" description="Helical" evidence="6">
    <location>
        <begin position="66"/>
        <end position="87"/>
    </location>
</feature>
<feature type="transmembrane region" description="Helical" evidence="6">
    <location>
        <begin position="144"/>
        <end position="170"/>
    </location>
</feature>
<organism evidence="7 8">
    <name type="scientific">Patulibacter medicamentivorans</name>
    <dbReference type="NCBI Taxonomy" id="1097667"/>
    <lineage>
        <taxon>Bacteria</taxon>
        <taxon>Bacillati</taxon>
        <taxon>Actinomycetota</taxon>
        <taxon>Thermoleophilia</taxon>
        <taxon>Solirubrobacterales</taxon>
        <taxon>Patulibacteraceae</taxon>
        <taxon>Patulibacter</taxon>
    </lineage>
</organism>
<evidence type="ECO:0000256" key="5">
    <source>
        <dbReference type="ARBA" id="ARBA00023136"/>
    </source>
</evidence>
<dbReference type="InterPro" id="IPR022791">
    <property type="entry name" value="L-PG_synthase/AglD"/>
</dbReference>
<evidence type="ECO:0000256" key="3">
    <source>
        <dbReference type="ARBA" id="ARBA00022692"/>
    </source>
</evidence>
<evidence type="ECO:0000313" key="7">
    <source>
        <dbReference type="EMBL" id="EHN10478.1"/>
    </source>
</evidence>
<comment type="caution">
    <text evidence="7">The sequence shown here is derived from an EMBL/GenBank/DDBJ whole genome shotgun (WGS) entry which is preliminary data.</text>
</comment>
<evidence type="ECO:0000256" key="2">
    <source>
        <dbReference type="ARBA" id="ARBA00022475"/>
    </source>
</evidence>
<gene>
    <name evidence="7" type="ORF">PAI11_26630</name>
</gene>
<proteinExistence type="predicted"/>
<evidence type="ECO:0000313" key="8">
    <source>
        <dbReference type="Proteomes" id="UP000005143"/>
    </source>
</evidence>
<keyword evidence="8" id="KW-1185">Reference proteome</keyword>
<keyword evidence="2" id="KW-1003">Cell membrane</keyword>
<evidence type="ECO:0008006" key="9">
    <source>
        <dbReference type="Google" id="ProtNLM"/>
    </source>
</evidence>
<evidence type="ECO:0000256" key="4">
    <source>
        <dbReference type="ARBA" id="ARBA00022989"/>
    </source>
</evidence>
<keyword evidence="5 6" id="KW-0472">Membrane</keyword>
<feature type="transmembrane region" description="Helical" evidence="6">
    <location>
        <begin position="317"/>
        <end position="338"/>
    </location>
</feature>
<dbReference type="RefSeq" id="WP_007575976.1">
    <property type="nucleotide sequence ID" value="NZ_AGUD01000219.1"/>
</dbReference>